<keyword evidence="5" id="KW-0560">Oxidoreductase</keyword>
<evidence type="ECO:0000256" key="4">
    <source>
        <dbReference type="ARBA" id="ARBA00022723"/>
    </source>
</evidence>
<comment type="caution">
    <text evidence="10">The sequence shown here is derived from an EMBL/GenBank/DDBJ whole genome shotgun (WGS) entry which is preliminary data.</text>
</comment>
<comment type="similarity">
    <text evidence="7">Belongs to the DyP-type peroxidase family.</text>
</comment>
<dbReference type="Pfam" id="PF21105">
    <property type="entry name" value="DyP_N"/>
    <property type="match status" value="1"/>
</dbReference>
<evidence type="ECO:0000256" key="8">
    <source>
        <dbReference type="SAM" id="Phobius"/>
    </source>
</evidence>
<feature type="transmembrane region" description="Helical" evidence="8">
    <location>
        <begin position="12"/>
        <end position="30"/>
    </location>
</feature>
<keyword evidence="8" id="KW-0472">Membrane</keyword>
<keyword evidence="11" id="KW-1185">Reference proteome</keyword>
<evidence type="ECO:0000256" key="2">
    <source>
        <dbReference type="ARBA" id="ARBA00022559"/>
    </source>
</evidence>
<proteinExistence type="inferred from homology"/>
<evidence type="ECO:0000256" key="7">
    <source>
        <dbReference type="ARBA" id="ARBA00025737"/>
    </source>
</evidence>
<protein>
    <submittedName>
        <fullName evidence="10">Dyp-type peroxidase</fullName>
    </submittedName>
</protein>
<dbReference type="InterPro" id="IPR006314">
    <property type="entry name" value="Dyp_peroxidase"/>
</dbReference>
<accession>A0ABT8LH94</accession>
<evidence type="ECO:0000313" key="11">
    <source>
        <dbReference type="Proteomes" id="UP001172083"/>
    </source>
</evidence>
<dbReference type="GO" id="GO:0004601">
    <property type="term" value="F:peroxidase activity"/>
    <property type="evidence" value="ECO:0007669"/>
    <property type="project" value="UniProtKB-KW"/>
</dbReference>
<dbReference type="SUPFAM" id="SSF54909">
    <property type="entry name" value="Dimeric alpha+beta barrel"/>
    <property type="match status" value="1"/>
</dbReference>
<dbReference type="InterPro" id="IPR049509">
    <property type="entry name" value="DyP_N"/>
</dbReference>
<evidence type="ECO:0000256" key="1">
    <source>
        <dbReference type="ARBA" id="ARBA00001970"/>
    </source>
</evidence>
<gene>
    <name evidence="10" type="ORF">QQ020_34060</name>
</gene>
<evidence type="ECO:0000256" key="6">
    <source>
        <dbReference type="ARBA" id="ARBA00023004"/>
    </source>
</evidence>
<evidence type="ECO:0000256" key="3">
    <source>
        <dbReference type="ARBA" id="ARBA00022617"/>
    </source>
</evidence>
<dbReference type="NCBIfam" id="TIGR01413">
    <property type="entry name" value="Dyp_perox_fam"/>
    <property type="match status" value="1"/>
</dbReference>
<comment type="cofactor">
    <cofactor evidence="1">
        <name>heme b</name>
        <dbReference type="ChEBI" id="CHEBI:60344"/>
    </cofactor>
</comment>
<dbReference type="PANTHER" id="PTHR30521:SF4">
    <property type="entry name" value="DEFERROCHELATASE"/>
    <property type="match status" value="1"/>
</dbReference>
<keyword evidence="3" id="KW-0349">Heme</keyword>
<dbReference type="Proteomes" id="UP001172083">
    <property type="component" value="Unassembled WGS sequence"/>
</dbReference>
<evidence type="ECO:0000256" key="5">
    <source>
        <dbReference type="ARBA" id="ARBA00023002"/>
    </source>
</evidence>
<dbReference type="RefSeq" id="WP_346762483.1">
    <property type="nucleotide sequence ID" value="NZ_JAUJEB010000013.1"/>
</dbReference>
<dbReference type="EMBL" id="JAUJEB010000013">
    <property type="protein sequence ID" value="MDN5217147.1"/>
    <property type="molecule type" value="Genomic_DNA"/>
</dbReference>
<feature type="domain" description="DyP dimeric alpha+beta barrel" evidence="9">
    <location>
        <begin position="56"/>
        <end position="151"/>
    </location>
</feature>
<name>A0ABT8LH94_9BACT</name>
<dbReference type="InterPro" id="IPR011008">
    <property type="entry name" value="Dimeric_a/b-barrel"/>
</dbReference>
<dbReference type="PROSITE" id="PS51404">
    <property type="entry name" value="DYP_PEROXIDASE"/>
    <property type="match status" value="1"/>
</dbReference>
<dbReference type="PANTHER" id="PTHR30521">
    <property type="entry name" value="DEFERROCHELATASE/PEROXIDASE"/>
    <property type="match status" value="1"/>
</dbReference>
<reference evidence="10" key="1">
    <citation type="submission" date="2023-06" db="EMBL/GenBank/DDBJ databases">
        <title>Genomic of Agaribacillus aureum.</title>
        <authorList>
            <person name="Wang G."/>
        </authorList>
    </citation>
    <scope>NUCLEOTIDE SEQUENCE</scope>
    <source>
        <strain evidence="10">BMA12</strain>
    </source>
</reference>
<evidence type="ECO:0000313" key="10">
    <source>
        <dbReference type="EMBL" id="MDN5217147.1"/>
    </source>
</evidence>
<keyword evidence="2 10" id="KW-0575">Peroxidase</keyword>
<sequence length="464" mass="52703">MKAIDRKDIQGMLIYGYGRLSAACYLFLSLEDISAFRRWLKATTFQNGVSSPGEPSMNIAFTADGLRKLGLTVDEDHGFSRAFTEGMDTDHRNRILGDYGINASTKWVWGHRNHQELHGVLMLFARDKVALEQFYAEVASKFPENGIREVVTRIESFSLGGKEHFGFKDGVNQPVMQGLGWASDEQNFVNPGEFILGYPNNYDKQPHSPFLQNGQFNFGCNGSYMVFRQLEQDVPLFWKTLCDYFGGVEKGKKEAVILASKMVGRWPNGNPLTRSATEKITKRDLNNFSFYQDDRLGMQCPFGSHIRRMNPRDSLSDGGKKKELDEASRVANNHRILRRGRPYGIPLAENADIEAMLNALDLPPTGSRGLNFICFNTDIDRQFEFVQHTWANNRKFHNLYNDVDPIVGVQRSATDKNQIGHTQFEAQTSPVRKRYQDLPPFVRVKGGSYFFMPGLTAIDFLSKE</sequence>
<keyword evidence="4" id="KW-0479">Metal-binding</keyword>
<keyword evidence="8" id="KW-1133">Transmembrane helix</keyword>
<evidence type="ECO:0000259" key="9">
    <source>
        <dbReference type="Pfam" id="PF21105"/>
    </source>
</evidence>
<keyword evidence="6" id="KW-0408">Iron</keyword>
<keyword evidence="8" id="KW-0812">Transmembrane</keyword>
<organism evidence="10 11">
    <name type="scientific">Agaribacillus aureus</name>
    <dbReference type="NCBI Taxonomy" id="3051825"/>
    <lineage>
        <taxon>Bacteria</taxon>
        <taxon>Pseudomonadati</taxon>
        <taxon>Bacteroidota</taxon>
        <taxon>Cytophagia</taxon>
        <taxon>Cytophagales</taxon>
        <taxon>Splendidivirgaceae</taxon>
        <taxon>Agaribacillus</taxon>
    </lineage>
</organism>